<name>A0A0F9MQP4_9ZZZZ</name>
<dbReference type="SMART" id="SM00062">
    <property type="entry name" value="PBPb"/>
    <property type="match status" value="1"/>
</dbReference>
<dbReference type="AlphaFoldDB" id="A0A0F9MQP4"/>
<dbReference type="Pfam" id="PF00497">
    <property type="entry name" value="SBP_bac_3"/>
    <property type="match status" value="1"/>
</dbReference>
<dbReference type="Gene3D" id="3.40.190.10">
    <property type="entry name" value="Periplasmic binding protein-like II"/>
    <property type="match status" value="2"/>
</dbReference>
<dbReference type="FunFam" id="3.40.190.10:FF:000806">
    <property type="entry name" value="Polar amino acid uptake family ABC transporter, periplasmic substrate-binding protein"/>
    <property type="match status" value="1"/>
</dbReference>
<reference evidence="4" key="1">
    <citation type="journal article" date="2015" name="Nature">
        <title>Complex archaea that bridge the gap between prokaryotes and eukaryotes.</title>
        <authorList>
            <person name="Spang A."/>
            <person name="Saw J.H."/>
            <person name="Jorgensen S.L."/>
            <person name="Zaremba-Niedzwiedzka K."/>
            <person name="Martijn J."/>
            <person name="Lind A.E."/>
            <person name="van Eijk R."/>
            <person name="Schleper C."/>
            <person name="Guy L."/>
            <person name="Ettema T.J."/>
        </authorList>
    </citation>
    <scope>NUCLEOTIDE SEQUENCE</scope>
</reference>
<evidence type="ECO:0000256" key="2">
    <source>
        <dbReference type="ARBA" id="ARBA00022729"/>
    </source>
</evidence>
<proteinExistence type="predicted"/>
<accession>A0A0F9MQP4</accession>
<dbReference type="SUPFAM" id="SSF53850">
    <property type="entry name" value="Periplasmic binding protein-like II"/>
    <property type="match status" value="1"/>
</dbReference>
<comment type="caution">
    <text evidence="4">The sequence shown here is derived from an EMBL/GenBank/DDBJ whole genome shotgun (WGS) entry which is preliminary data.</text>
</comment>
<evidence type="ECO:0000313" key="4">
    <source>
        <dbReference type="EMBL" id="KKM71487.1"/>
    </source>
</evidence>
<dbReference type="InterPro" id="IPR018313">
    <property type="entry name" value="SBP_3_CS"/>
</dbReference>
<sequence>MGAFGVLKSLACGAVLSLVLATGATAQGRCADVVPGVKPQNAGRDVVGRDLDEIIERGFIDVAVYEDYPPYSFMEDGAPAGIDIDIGTLIAEALGVAPRFDLVAAAENLEGDLRNHVWKGALIGGKVANVMLRIPYDSTFACRVEQVVFTGQYATESIAIAYSRQAYPDALPVPAYFRFDTVAVENDSIADFYLSQLAGGQLIANISRYPSTQGAMQALAEGQVMAAMGPRGQLEFGLTPALGVHEPPLPGFAVGKWTLGVAVHHAYRALGYAIDDAILAALEDGRIEAIYARYGLSFRPPLR</sequence>
<dbReference type="PROSITE" id="PS01039">
    <property type="entry name" value="SBP_BACTERIAL_3"/>
    <property type="match status" value="1"/>
</dbReference>
<keyword evidence="2" id="KW-0732">Signal</keyword>
<dbReference type="PANTHER" id="PTHR35936">
    <property type="entry name" value="MEMBRANE-BOUND LYTIC MUREIN TRANSGLYCOSYLASE F"/>
    <property type="match status" value="1"/>
</dbReference>
<gene>
    <name evidence="4" type="ORF">LCGC14_1430110</name>
</gene>
<evidence type="ECO:0000259" key="3">
    <source>
        <dbReference type="SMART" id="SM00062"/>
    </source>
</evidence>
<dbReference type="GO" id="GO:0030313">
    <property type="term" value="C:cell envelope"/>
    <property type="evidence" value="ECO:0007669"/>
    <property type="project" value="UniProtKB-SubCell"/>
</dbReference>
<protein>
    <recommendedName>
        <fullName evidence="3">Solute-binding protein family 3/N-terminal domain-containing protein</fullName>
    </recommendedName>
</protein>
<dbReference type="InterPro" id="IPR001638">
    <property type="entry name" value="Solute-binding_3/MltF_N"/>
</dbReference>
<evidence type="ECO:0000256" key="1">
    <source>
        <dbReference type="ARBA" id="ARBA00004196"/>
    </source>
</evidence>
<feature type="domain" description="Solute-binding protein family 3/N-terminal" evidence="3">
    <location>
        <begin position="59"/>
        <end position="298"/>
    </location>
</feature>
<comment type="subcellular location">
    <subcellularLocation>
        <location evidence="1">Cell envelope</location>
    </subcellularLocation>
</comment>
<dbReference type="PANTHER" id="PTHR35936:SF17">
    <property type="entry name" value="ARGININE-BINDING EXTRACELLULAR PROTEIN ARTP"/>
    <property type="match status" value="1"/>
</dbReference>
<dbReference type="EMBL" id="LAZR01009625">
    <property type="protein sequence ID" value="KKM71487.1"/>
    <property type="molecule type" value="Genomic_DNA"/>
</dbReference>
<organism evidence="4">
    <name type="scientific">marine sediment metagenome</name>
    <dbReference type="NCBI Taxonomy" id="412755"/>
    <lineage>
        <taxon>unclassified sequences</taxon>
        <taxon>metagenomes</taxon>
        <taxon>ecological metagenomes</taxon>
    </lineage>
</organism>